<dbReference type="Proteomes" id="UP000765845">
    <property type="component" value="Unassembled WGS sequence"/>
</dbReference>
<accession>A0ABX1GHF5</accession>
<organism evidence="1 2">
    <name type="scientific">Spongiibacter thalassae</name>
    <dbReference type="NCBI Taxonomy" id="2721624"/>
    <lineage>
        <taxon>Bacteria</taxon>
        <taxon>Pseudomonadati</taxon>
        <taxon>Pseudomonadota</taxon>
        <taxon>Gammaproteobacteria</taxon>
        <taxon>Cellvibrionales</taxon>
        <taxon>Spongiibacteraceae</taxon>
        <taxon>Spongiibacter</taxon>
    </lineage>
</organism>
<dbReference type="EMBL" id="JAAWWK010000005">
    <property type="protein sequence ID" value="NKI18650.1"/>
    <property type="molecule type" value="Genomic_DNA"/>
</dbReference>
<sequence length="141" mass="14683">MSNTRFAVAVHVLSVLRLSDGQTVPSSLLASSVGTNPVVIRKLLVVLAQAGLIVVERGNSGGARLARAADDVNLADVLDAVTGVGDMVKIHGEANPACPVGRNIGHVLDLILNDGFDAFRSILAKHTIEDLVQSIRARDAG</sequence>
<evidence type="ECO:0000313" key="2">
    <source>
        <dbReference type="Proteomes" id="UP000765845"/>
    </source>
</evidence>
<reference evidence="1 2" key="1">
    <citation type="submission" date="2020-04" db="EMBL/GenBank/DDBJ databases">
        <authorList>
            <person name="Yoon J."/>
        </authorList>
    </citation>
    <scope>NUCLEOTIDE SEQUENCE [LARGE SCALE GENOMIC DNA]</scope>
    <source>
        <strain evidence="1 2">KMU-166</strain>
    </source>
</reference>
<proteinExistence type="predicted"/>
<evidence type="ECO:0000313" key="1">
    <source>
        <dbReference type="EMBL" id="NKI18650.1"/>
    </source>
</evidence>
<dbReference type="InterPro" id="IPR000944">
    <property type="entry name" value="Tscrpt_reg_Rrf2"/>
</dbReference>
<protein>
    <submittedName>
        <fullName evidence="1">Rrf2 family transcriptional regulator</fullName>
    </submittedName>
</protein>
<dbReference type="Gene3D" id="1.10.10.10">
    <property type="entry name" value="Winged helix-like DNA-binding domain superfamily/Winged helix DNA-binding domain"/>
    <property type="match status" value="1"/>
</dbReference>
<dbReference type="Pfam" id="PF02082">
    <property type="entry name" value="Rrf2"/>
    <property type="match status" value="1"/>
</dbReference>
<dbReference type="InterPro" id="IPR036388">
    <property type="entry name" value="WH-like_DNA-bd_sf"/>
</dbReference>
<dbReference type="PANTHER" id="PTHR33221:SF15">
    <property type="entry name" value="HTH-TYPE TRANSCRIPTIONAL REGULATOR YWGB-RELATED"/>
    <property type="match status" value="1"/>
</dbReference>
<dbReference type="RefSeq" id="WP_168451165.1">
    <property type="nucleotide sequence ID" value="NZ_JAAWWK010000005.1"/>
</dbReference>
<dbReference type="InterPro" id="IPR036390">
    <property type="entry name" value="WH_DNA-bd_sf"/>
</dbReference>
<name>A0ABX1GHF5_9GAMM</name>
<keyword evidence="2" id="KW-1185">Reference proteome</keyword>
<dbReference type="SUPFAM" id="SSF46785">
    <property type="entry name" value="Winged helix' DNA-binding domain"/>
    <property type="match status" value="1"/>
</dbReference>
<dbReference type="PANTHER" id="PTHR33221">
    <property type="entry name" value="WINGED HELIX-TURN-HELIX TRANSCRIPTIONAL REGULATOR, RRF2 FAMILY"/>
    <property type="match status" value="1"/>
</dbReference>
<dbReference type="PROSITE" id="PS51197">
    <property type="entry name" value="HTH_RRF2_2"/>
    <property type="match status" value="1"/>
</dbReference>
<comment type="caution">
    <text evidence="1">The sequence shown here is derived from an EMBL/GenBank/DDBJ whole genome shotgun (WGS) entry which is preliminary data.</text>
</comment>
<gene>
    <name evidence="1" type="ORF">HCU74_14635</name>
</gene>